<dbReference type="SMART" id="SM00248">
    <property type="entry name" value="ANK"/>
    <property type="match status" value="5"/>
</dbReference>
<organism evidence="4 5">
    <name type="scientific">Colletotrichum paranaense</name>
    <dbReference type="NCBI Taxonomy" id="1914294"/>
    <lineage>
        <taxon>Eukaryota</taxon>
        <taxon>Fungi</taxon>
        <taxon>Dikarya</taxon>
        <taxon>Ascomycota</taxon>
        <taxon>Pezizomycotina</taxon>
        <taxon>Sordariomycetes</taxon>
        <taxon>Hypocreomycetidae</taxon>
        <taxon>Glomerellales</taxon>
        <taxon>Glomerellaceae</taxon>
        <taxon>Colletotrichum</taxon>
        <taxon>Colletotrichum acutatum species complex</taxon>
    </lineage>
</organism>
<evidence type="ECO:0000313" key="4">
    <source>
        <dbReference type="EMBL" id="KAK1526685.1"/>
    </source>
</evidence>
<feature type="repeat" description="ANK" evidence="3">
    <location>
        <begin position="65"/>
        <end position="97"/>
    </location>
</feature>
<proteinExistence type="predicted"/>
<feature type="repeat" description="ANK" evidence="3">
    <location>
        <begin position="139"/>
        <end position="171"/>
    </location>
</feature>
<dbReference type="PROSITE" id="PS50297">
    <property type="entry name" value="ANK_REP_REGION"/>
    <property type="match status" value="3"/>
</dbReference>
<dbReference type="SUPFAM" id="SSF48403">
    <property type="entry name" value="Ankyrin repeat"/>
    <property type="match status" value="1"/>
</dbReference>
<dbReference type="PANTHER" id="PTHR24141:SF1">
    <property type="entry name" value="2-5A-DEPENDENT RIBONUCLEASE"/>
    <property type="match status" value="1"/>
</dbReference>
<dbReference type="InterPro" id="IPR002110">
    <property type="entry name" value="Ankyrin_rpt"/>
</dbReference>
<evidence type="ECO:0000313" key="5">
    <source>
        <dbReference type="Proteomes" id="UP001241169"/>
    </source>
</evidence>
<evidence type="ECO:0000256" key="2">
    <source>
        <dbReference type="ARBA" id="ARBA00023043"/>
    </source>
</evidence>
<dbReference type="Proteomes" id="UP001241169">
    <property type="component" value="Unassembled WGS sequence"/>
</dbReference>
<dbReference type="RefSeq" id="XP_060343860.1">
    <property type="nucleotide sequence ID" value="XM_060497467.1"/>
</dbReference>
<reference evidence="4 5" key="1">
    <citation type="submission" date="2016-10" db="EMBL/GenBank/DDBJ databases">
        <title>The genome sequence of Colletotrichum fioriniae PJ7.</title>
        <authorList>
            <person name="Baroncelli R."/>
        </authorList>
    </citation>
    <scope>NUCLEOTIDE SEQUENCE [LARGE SCALE GENOMIC DNA]</scope>
    <source>
        <strain evidence="4 5">IMI 384185</strain>
    </source>
</reference>
<gene>
    <name evidence="4" type="ORF">CPAR01_13213</name>
</gene>
<sequence>MTELHLAAAFGTPGICSRILDEGVPVDIFETSLGTPLCTASTEGRVDNVKLLLQRGANINLQNARGSTPLLCAAYTGSTEVMELLFDKGALVELEADKTTVLHVAAQDHGPSMVHLILKHMKQRHSEDVIGLLNHHDHWDRSPLHISAQKGDLGTVRALVDAGAYIDIEDALARTPVYFAELHGENKVKDFLISRGARIGVPRIETIEVELEDGTTLIVEVSDKNREPGEQPSKLCPEEAAQMIYDVEGTVFPSPVKRIHFKN</sequence>
<keyword evidence="1" id="KW-0677">Repeat</keyword>
<dbReference type="EMBL" id="MOPA01000012">
    <property type="protein sequence ID" value="KAK1526685.1"/>
    <property type="molecule type" value="Genomic_DNA"/>
</dbReference>
<accession>A0ABQ9S5C5</accession>
<dbReference type="GeneID" id="85381366"/>
<keyword evidence="5" id="KW-1185">Reference proteome</keyword>
<dbReference type="InterPro" id="IPR036770">
    <property type="entry name" value="Ankyrin_rpt-contain_sf"/>
</dbReference>
<comment type="caution">
    <text evidence="4">The sequence shown here is derived from an EMBL/GenBank/DDBJ whole genome shotgun (WGS) entry which is preliminary data.</text>
</comment>
<evidence type="ECO:0000256" key="1">
    <source>
        <dbReference type="ARBA" id="ARBA00022737"/>
    </source>
</evidence>
<dbReference type="PANTHER" id="PTHR24141">
    <property type="entry name" value="2-5A-DEPENDENT RIBONUCLEASE"/>
    <property type="match status" value="1"/>
</dbReference>
<dbReference type="Gene3D" id="1.25.40.20">
    <property type="entry name" value="Ankyrin repeat-containing domain"/>
    <property type="match status" value="1"/>
</dbReference>
<evidence type="ECO:0000256" key="3">
    <source>
        <dbReference type="PROSITE-ProRule" id="PRU00023"/>
    </source>
</evidence>
<dbReference type="Pfam" id="PF12796">
    <property type="entry name" value="Ank_2"/>
    <property type="match status" value="2"/>
</dbReference>
<name>A0ABQ9S5C5_9PEZI</name>
<keyword evidence="2 3" id="KW-0040">ANK repeat</keyword>
<protein>
    <submittedName>
        <fullName evidence="4">Uncharacterized protein</fullName>
    </submittedName>
</protein>
<dbReference type="PROSITE" id="PS50088">
    <property type="entry name" value="ANK_REPEAT"/>
    <property type="match status" value="3"/>
</dbReference>
<feature type="repeat" description="ANK" evidence="3">
    <location>
        <begin position="32"/>
        <end position="64"/>
    </location>
</feature>